<dbReference type="Proteomes" id="UP000414233">
    <property type="component" value="Unassembled WGS sequence"/>
</dbReference>
<dbReference type="InterPro" id="IPR021741">
    <property type="entry name" value="DUF3311"/>
</dbReference>
<keyword evidence="3" id="KW-1185">Reference proteome</keyword>
<gene>
    <name evidence="2" type="ORF">PTE30175_03068</name>
</gene>
<dbReference type="EMBL" id="CABPRZ010000012">
    <property type="protein sequence ID" value="VVE21273.1"/>
    <property type="molecule type" value="Genomic_DNA"/>
</dbReference>
<evidence type="ECO:0000313" key="3">
    <source>
        <dbReference type="Proteomes" id="UP000414233"/>
    </source>
</evidence>
<proteinExistence type="predicted"/>
<feature type="transmembrane region" description="Helical" evidence="1">
    <location>
        <begin position="5"/>
        <end position="23"/>
    </location>
</feature>
<organism evidence="2 3">
    <name type="scientific">Pandoraea terrae</name>
    <dbReference type="NCBI Taxonomy" id="1537710"/>
    <lineage>
        <taxon>Bacteria</taxon>
        <taxon>Pseudomonadati</taxon>
        <taxon>Pseudomonadota</taxon>
        <taxon>Betaproteobacteria</taxon>
        <taxon>Burkholderiales</taxon>
        <taxon>Burkholderiaceae</taxon>
        <taxon>Pandoraea</taxon>
    </lineage>
</organism>
<accession>A0A5E4WAV8</accession>
<keyword evidence="1" id="KW-0472">Membrane</keyword>
<reference evidence="2 3" key="1">
    <citation type="submission" date="2019-08" db="EMBL/GenBank/DDBJ databases">
        <authorList>
            <person name="Peeters C."/>
        </authorList>
    </citation>
    <scope>NUCLEOTIDE SEQUENCE [LARGE SCALE GENOMIC DNA]</scope>
    <source>
        <strain evidence="2 3">LMG 30175</strain>
    </source>
</reference>
<dbReference type="Pfam" id="PF11755">
    <property type="entry name" value="DUF3311"/>
    <property type="match status" value="1"/>
</dbReference>
<dbReference type="OrthoDB" id="7275924at2"/>
<sequence>MLRYLIGIGLPYLGVIGVLPWVAAQDRFVFGVPFIYMWIFTWFLLTSACLFTCWRLFDRHLPEPDTHAS</sequence>
<dbReference type="AlphaFoldDB" id="A0A5E4WAV8"/>
<dbReference type="RefSeq" id="WP_150697919.1">
    <property type="nucleotide sequence ID" value="NZ_CABPRZ010000012.1"/>
</dbReference>
<evidence type="ECO:0000256" key="1">
    <source>
        <dbReference type="SAM" id="Phobius"/>
    </source>
</evidence>
<evidence type="ECO:0000313" key="2">
    <source>
        <dbReference type="EMBL" id="VVE21273.1"/>
    </source>
</evidence>
<evidence type="ECO:0008006" key="4">
    <source>
        <dbReference type="Google" id="ProtNLM"/>
    </source>
</evidence>
<protein>
    <recommendedName>
        <fullName evidence="4">DUF3311 domain-containing protein</fullName>
    </recommendedName>
</protein>
<keyword evidence="1" id="KW-0812">Transmembrane</keyword>
<keyword evidence="1" id="KW-1133">Transmembrane helix</keyword>
<feature type="transmembrane region" description="Helical" evidence="1">
    <location>
        <begin position="35"/>
        <end position="57"/>
    </location>
</feature>
<name>A0A5E4WAV8_9BURK</name>